<dbReference type="PANTHER" id="PTHR35562">
    <property type="entry name" value="DNA ENDONUCLEASE SMRA-RELATED"/>
    <property type="match status" value="1"/>
</dbReference>
<dbReference type="InterPro" id="IPR002625">
    <property type="entry name" value="Smr_dom"/>
</dbReference>
<sequence>MASRKTRDLNAEDRALWRSVTETVSPLRKTVKSGKSTVVPPDEPGTEPTAPAKAVSPAPRSRAPAVAKPPPPPPVPTLSPIDRKLTRRIARGSRSVDAKIDLHGLNQREAHARLLSFLQTARARGHRLVLVVTGKGKSEGAAEWWEEGTRGVLRRSVPEWLATPPFRAMVVGYERAHARKGGDGALYVQLRRADKPGAGER</sequence>
<feature type="domain" description="Smr" evidence="2">
    <location>
        <begin position="100"/>
        <end position="191"/>
    </location>
</feature>
<feature type="compositionally biased region" description="Pro residues" evidence="1">
    <location>
        <begin position="67"/>
        <end position="77"/>
    </location>
</feature>
<dbReference type="PROSITE" id="PS50828">
    <property type="entry name" value="SMR"/>
    <property type="match status" value="1"/>
</dbReference>
<evidence type="ECO:0000259" key="2">
    <source>
        <dbReference type="PROSITE" id="PS50828"/>
    </source>
</evidence>
<reference evidence="3 4" key="1">
    <citation type="submission" date="2022-04" db="EMBL/GenBank/DDBJ databases">
        <authorList>
            <person name="Ye Y.-Q."/>
            <person name="Du Z.-J."/>
        </authorList>
    </citation>
    <scope>NUCLEOTIDE SEQUENCE [LARGE SCALE GENOMIC DNA]</scope>
    <source>
        <strain evidence="3 4">A6E488</strain>
    </source>
</reference>
<dbReference type="Pfam" id="PF01713">
    <property type="entry name" value="Smr"/>
    <property type="match status" value="1"/>
</dbReference>
<keyword evidence="4" id="KW-1185">Reference proteome</keyword>
<feature type="region of interest" description="Disordered" evidence="1">
    <location>
        <begin position="1"/>
        <end position="81"/>
    </location>
</feature>
<organism evidence="3 4">
    <name type="scientific">Microbaculum marinisediminis</name>
    <dbReference type="NCBI Taxonomy" id="2931392"/>
    <lineage>
        <taxon>Bacteria</taxon>
        <taxon>Pseudomonadati</taxon>
        <taxon>Pseudomonadota</taxon>
        <taxon>Alphaproteobacteria</taxon>
        <taxon>Hyphomicrobiales</taxon>
        <taxon>Tepidamorphaceae</taxon>
        <taxon>Microbaculum</taxon>
    </lineage>
</organism>
<name>A0AAW5R107_9HYPH</name>
<accession>A0AAW5R107</accession>
<dbReference type="EMBL" id="JALIDZ010000004">
    <property type="protein sequence ID" value="MCT8972200.1"/>
    <property type="molecule type" value="Genomic_DNA"/>
</dbReference>
<dbReference type="AlphaFoldDB" id="A0AAW5R107"/>
<dbReference type="RefSeq" id="WP_261615771.1">
    <property type="nucleotide sequence ID" value="NZ_JALIDZ010000004.1"/>
</dbReference>
<gene>
    <name evidence="3" type="ORF">MUB46_10055</name>
</gene>
<dbReference type="SUPFAM" id="SSF160443">
    <property type="entry name" value="SMR domain-like"/>
    <property type="match status" value="1"/>
</dbReference>
<dbReference type="InterPro" id="IPR036063">
    <property type="entry name" value="Smr_dom_sf"/>
</dbReference>
<evidence type="ECO:0000256" key="1">
    <source>
        <dbReference type="SAM" id="MobiDB-lite"/>
    </source>
</evidence>
<dbReference type="Proteomes" id="UP001320898">
    <property type="component" value="Unassembled WGS sequence"/>
</dbReference>
<dbReference type="Gene3D" id="3.30.1370.110">
    <property type="match status" value="1"/>
</dbReference>
<protein>
    <submittedName>
        <fullName evidence="3">Smr/MutS family protein</fullName>
    </submittedName>
</protein>
<feature type="compositionally biased region" description="Low complexity" evidence="1">
    <location>
        <begin position="50"/>
        <end position="66"/>
    </location>
</feature>
<comment type="caution">
    <text evidence="3">The sequence shown here is derived from an EMBL/GenBank/DDBJ whole genome shotgun (WGS) entry which is preliminary data.</text>
</comment>
<feature type="compositionally biased region" description="Basic and acidic residues" evidence="1">
    <location>
        <begin position="1"/>
        <end position="16"/>
    </location>
</feature>
<dbReference type="PANTHER" id="PTHR35562:SF2">
    <property type="entry name" value="DNA ENDONUCLEASE SMRA-RELATED"/>
    <property type="match status" value="1"/>
</dbReference>
<evidence type="ECO:0000313" key="3">
    <source>
        <dbReference type="EMBL" id="MCT8972200.1"/>
    </source>
</evidence>
<dbReference type="SMART" id="SM00463">
    <property type="entry name" value="SMR"/>
    <property type="match status" value="1"/>
</dbReference>
<proteinExistence type="predicted"/>
<evidence type="ECO:0000313" key="4">
    <source>
        <dbReference type="Proteomes" id="UP001320898"/>
    </source>
</evidence>